<dbReference type="Proteomes" id="UP001160499">
    <property type="component" value="Unassembled WGS sequence"/>
</dbReference>
<dbReference type="InterPro" id="IPR020843">
    <property type="entry name" value="ER"/>
</dbReference>
<proteinExistence type="predicted"/>
<dbReference type="SUPFAM" id="SSF50129">
    <property type="entry name" value="GroES-like"/>
    <property type="match status" value="1"/>
</dbReference>
<dbReference type="RefSeq" id="WP_280879438.1">
    <property type="nucleotide sequence ID" value="NZ_JARXVH010000009.1"/>
</dbReference>
<evidence type="ECO:0000313" key="2">
    <source>
        <dbReference type="EMBL" id="MDH6218588.1"/>
    </source>
</evidence>
<keyword evidence="3" id="KW-1185">Reference proteome</keyword>
<dbReference type="EMBL" id="JARXVH010000009">
    <property type="protein sequence ID" value="MDH6218588.1"/>
    <property type="molecule type" value="Genomic_DNA"/>
</dbReference>
<protein>
    <submittedName>
        <fullName evidence="2">NADPH:quinone reductase-like Zn-dependent oxidoreductase</fullName>
    </submittedName>
</protein>
<dbReference type="Gene3D" id="3.90.180.10">
    <property type="entry name" value="Medium-chain alcohol dehydrogenases, catalytic domain"/>
    <property type="match status" value="1"/>
</dbReference>
<evidence type="ECO:0000313" key="3">
    <source>
        <dbReference type="Proteomes" id="UP001160499"/>
    </source>
</evidence>
<dbReference type="InterPro" id="IPR011032">
    <property type="entry name" value="GroES-like_sf"/>
</dbReference>
<name>A0ABT6LQI2_9ACTN</name>
<accession>A0ABT6LQI2</accession>
<dbReference type="Gene3D" id="3.40.50.720">
    <property type="entry name" value="NAD(P)-binding Rossmann-like Domain"/>
    <property type="match status" value="1"/>
</dbReference>
<feature type="domain" description="Enoyl reductase (ER)" evidence="1">
    <location>
        <begin position="7"/>
        <end position="268"/>
    </location>
</feature>
<dbReference type="InterPro" id="IPR036291">
    <property type="entry name" value="NAD(P)-bd_dom_sf"/>
</dbReference>
<dbReference type="InterPro" id="IPR051397">
    <property type="entry name" value="Zn-ADH-like_protein"/>
</dbReference>
<dbReference type="SUPFAM" id="SSF51735">
    <property type="entry name" value="NAD(P)-binding Rossmann-fold domains"/>
    <property type="match status" value="1"/>
</dbReference>
<dbReference type="PANTHER" id="PTHR43677:SF11">
    <property type="entry name" value="ZINC-CONTAINING ALCOHOL DEHYDROGENASE"/>
    <property type="match status" value="1"/>
</dbReference>
<dbReference type="SMART" id="SM00829">
    <property type="entry name" value="PKS_ER"/>
    <property type="match status" value="1"/>
</dbReference>
<reference evidence="2 3" key="1">
    <citation type="submission" date="2023-04" db="EMBL/GenBank/DDBJ databases">
        <title>Forest soil microbial communities from Buena Vista Peninsula, Colon Province, Panama.</title>
        <authorList>
            <person name="Bouskill N."/>
        </authorList>
    </citation>
    <scope>NUCLEOTIDE SEQUENCE [LARGE SCALE GENOMIC DNA]</scope>
    <source>
        <strain evidence="2 3">GGS1</strain>
    </source>
</reference>
<dbReference type="InterPro" id="IPR013149">
    <property type="entry name" value="ADH-like_C"/>
</dbReference>
<dbReference type="Pfam" id="PF00107">
    <property type="entry name" value="ADH_zinc_N"/>
    <property type="match status" value="1"/>
</dbReference>
<dbReference type="PANTHER" id="PTHR43677">
    <property type="entry name" value="SHORT-CHAIN DEHYDROGENASE/REDUCTASE"/>
    <property type="match status" value="1"/>
</dbReference>
<gene>
    <name evidence="2" type="ORF">M2283_005920</name>
</gene>
<sequence length="321" mass="33268">MHAAVVHSFDTPPRYDTVDTPRPEGEHQVLVDVLAAGLHPRVRSSADGTHYTSDGTLPLIPGIDAVGRTPDGGLLYFVAPDDAPGTMAEQAVVDRRRAVALPPDTDPIAVAAAMNPAMSSWIALRRRVTLPSNARVLVLGATGSAGRLAVQIAKHLGAAHVVAAGRDPERLALLPDLGADETVSLSADPDRVAADLARTAADADVVIDYVWGPVAEQAMPALLTARPDRAKTLAWIQIGSMAGTELTLPSAYLRAADLRIMGSGQGSVSTAGILAELPSLAERITAGTFAVDPLTVPLAEVEKAWGGPTSPGQRIVLTPGA</sequence>
<evidence type="ECO:0000259" key="1">
    <source>
        <dbReference type="SMART" id="SM00829"/>
    </source>
</evidence>
<organism evidence="2 3">
    <name type="scientific">Streptomyces pseudovenezuelae</name>
    <dbReference type="NCBI Taxonomy" id="67350"/>
    <lineage>
        <taxon>Bacteria</taxon>
        <taxon>Bacillati</taxon>
        <taxon>Actinomycetota</taxon>
        <taxon>Actinomycetes</taxon>
        <taxon>Kitasatosporales</taxon>
        <taxon>Streptomycetaceae</taxon>
        <taxon>Streptomyces</taxon>
        <taxon>Streptomyces aurantiacus group</taxon>
    </lineage>
</organism>
<comment type="caution">
    <text evidence="2">The sequence shown here is derived from an EMBL/GenBank/DDBJ whole genome shotgun (WGS) entry which is preliminary data.</text>
</comment>